<dbReference type="PANTHER" id="PTHR24305:SF166">
    <property type="entry name" value="CYTOCHROME P450 12A4, MITOCHONDRIAL-RELATED"/>
    <property type="match status" value="1"/>
</dbReference>
<dbReference type="OMA" id="FGVPQLW"/>
<evidence type="ECO:0000256" key="1">
    <source>
        <dbReference type="ARBA" id="ARBA00001971"/>
    </source>
</evidence>
<dbReference type="SUPFAM" id="SSF48264">
    <property type="entry name" value="Cytochrome P450"/>
    <property type="match status" value="1"/>
</dbReference>
<dbReference type="GO" id="GO:0005506">
    <property type="term" value="F:iron ion binding"/>
    <property type="evidence" value="ECO:0007669"/>
    <property type="project" value="InterPro"/>
</dbReference>
<dbReference type="eggNOG" id="KOG0157">
    <property type="taxonomic scope" value="Eukaryota"/>
</dbReference>
<keyword evidence="4 5" id="KW-0408">Iron</keyword>
<organism evidence="7 8">
    <name type="scientific">Glarea lozoyensis (strain ATCC 20868 / MF5171)</name>
    <dbReference type="NCBI Taxonomy" id="1116229"/>
    <lineage>
        <taxon>Eukaryota</taxon>
        <taxon>Fungi</taxon>
        <taxon>Dikarya</taxon>
        <taxon>Ascomycota</taxon>
        <taxon>Pezizomycotina</taxon>
        <taxon>Leotiomycetes</taxon>
        <taxon>Helotiales</taxon>
        <taxon>Helotiaceae</taxon>
        <taxon>Glarea</taxon>
    </lineage>
</organism>
<dbReference type="OrthoDB" id="1470350at2759"/>
<dbReference type="EMBL" id="KE145354">
    <property type="protein sequence ID" value="EPE35655.1"/>
    <property type="molecule type" value="Genomic_DNA"/>
</dbReference>
<dbReference type="HOGENOM" id="CLU_001570_25_2_1"/>
<keyword evidence="6" id="KW-0503">Monooxygenase</keyword>
<name>S3DD46_GLAL2</name>
<accession>S3DD46</accession>
<gene>
    <name evidence="7" type="ORF">GLAREA_11355</name>
</gene>
<evidence type="ECO:0000313" key="8">
    <source>
        <dbReference type="Proteomes" id="UP000016922"/>
    </source>
</evidence>
<keyword evidence="6" id="KW-0560">Oxidoreductase</keyword>
<dbReference type="Gene3D" id="1.10.630.10">
    <property type="entry name" value="Cytochrome P450"/>
    <property type="match status" value="1"/>
</dbReference>
<evidence type="ECO:0000256" key="2">
    <source>
        <dbReference type="ARBA" id="ARBA00010617"/>
    </source>
</evidence>
<proteinExistence type="inferred from homology"/>
<dbReference type="InterPro" id="IPR050121">
    <property type="entry name" value="Cytochrome_P450_monoxygenase"/>
</dbReference>
<dbReference type="Proteomes" id="UP000016922">
    <property type="component" value="Unassembled WGS sequence"/>
</dbReference>
<evidence type="ECO:0000256" key="6">
    <source>
        <dbReference type="RuleBase" id="RU000461"/>
    </source>
</evidence>
<feature type="binding site" description="axial binding residue" evidence="5">
    <location>
        <position position="475"/>
    </location>
    <ligand>
        <name>heme</name>
        <dbReference type="ChEBI" id="CHEBI:30413"/>
    </ligand>
    <ligandPart>
        <name>Fe</name>
        <dbReference type="ChEBI" id="CHEBI:18248"/>
    </ligandPart>
</feature>
<dbReference type="PRINTS" id="PR00463">
    <property type="entry name" value="EP450I"/>
</dbReference>
<dbReference type="InterPro" id="IPR002401">
    <property type="entry name" value="Cyt_P450_E_grp-I"/>
</dbReference>
<dbReference type="GO" id="GO:0004497">
    <property type="term" value="F:monooxygenase activity"/>
    <property type="evidence" value="ECO:0007669"/>
    <property type="project" value="UniProtKB-KW"/>
</dbReference>
<dbReference type="GeneID" id="19470396"/>
<comment type="cofactor">
    <cofactor evidence="1 5">
        <name>heme</name>
        <dbReference type="ChEBI" id="CHEBI:30413"/>
    </cofactor>
</comment>
<reference evidence="7 8" key="1">
    <citation type="journal article" date="2013" name="BMC Genomics">
        <title>Genomics-driven discovery of the pneumocandin biosynthetic gene cluster in the fungus Glarea lozoyensis.</title>
        <authorList>
            <person name="Chen L."/>
            <person name="Yue Q."/>
            <person name="Zhang X."/>
            <person name="Xiang M."/>
            <person name="Wang C."/>
            <person name="Li S."/>
            <person name="Che Y."/>
            <person name="Ortiz-Lopez F.J."/>
            <person name="Bills G.F."/>
            <person name="Liu X."/>
            <person name="An Z."/>
        </authorList>
    </citation>
    <scope>NUCLEOTIDE SEQUENCE [LARGE SCALE GENOMIC DNA]</scope>
    <source>
        <strain evidence="8">ATCC 20868 / MF5171</strain>
    </source>
</reference>
<dbReference type="PRINTS" id="PR00385">
    <property type="entry name" value="P450"/>
</dbReference>
<keyword evidence="3 5" id="KW-0479">Metal-binding</keyword>
<evidence type="ECO:0000256" key="3">
    <source>
        <dbReference type="ARBA" id="ARBA00022723"/>
    </source>
</evidence>
<dbReference type="GO" id="GO:0016705">
    <property type="term" value="F:oxidoreductase activity, acting on paired donors, with incorporation or reduction of molecular oxygen"/>
    <property type="evidence" value="ECO:0007669"/>
    <property type="project" value="InterPro"/>
</dbReference>
<dbReference type="InterPro" id="IPR017972">
    <property type="entry name" value="Cyt_P450_CS"/>
</dbReference>
<keyword evidence="5 6" id="KW-0349">Heme</keyword>
<dbReference type="AlphaFoldDB" id="S3DD46"/>
<comment type="similarity">
    <text evidence="2 6">Belongs to the cytochrome P450 family.</text>
</comment>
<dbReference type="GO" id="GO:0020037">
    <property type="term" value="F:heme binding"/>
    <property type="evidence" value="ECO:0007669"/>
    <property type="project" value="InterPro"/>
</dbReference>
<dbReference type="Pfam" id="PF00067">
    <property type="entry name" value="p450"/>
    <property type="match status" value="1"/>
</dbReference>
<dbReference type="PANTHER" id="PTHR24305">
    <property type="entry name" value="CYTOCHROME P450"/>
    <property type="match status" value="1"/>
</dbReference>
<evidence type="ECO:0000313" key="7">
    <source>
        <dbReference type="EMBL" id="EPE35655.1"/>
    </source>
</evidence>
<evidence type="ECO:0000256" key="4">
    <source>
        <dbReference type="ARBA" id="ARBA00023004"/>
    </source>
</evidence>
<protein>
    <submittedName>
        <fullName evidence="7">Cytochrome P450</fullName>
    </submittedName>
</protein>
<dbReference type="RefSeq" id="XP_008077734.1">
    <property type="nucleotide sequence ID" value="XM_008079543.1"/>
</dbReference>
<dbReference type="InterPro" id="IPR036396">
    <property type="entry name" value="Cyt_P450_sf"/>
</dbReference>
<dbReference type="KEGG" id="glz:GLAREA_11355"/>
<evidence type="ECO:0000256" key="5">
    <source>
        <dbReference type="PIRSR" id="PIRSR602401-1"/>
    </source>
</evidence>
<dbReference type="STRING" id="1116229.S3DD46"/>
<dbReference type="PROSITE" id="PS00086">
    <property type="entry name" value="CYTOCHROME_P450"/>
    <property type="match status" value="1"/>
</dbReference>
<keyword evidence="8" id="KW-1185">Reference proteome</keyword>
<dbReference type="InterPro" id="IPR001128">
    <property type="entry name" value="Cyt_P450"/>
</dbReference>
<sequence length="565" mass="63687">MSWTKLRYAEETYGDTFLLISPFLCYLKTSNAELITQITSRRSDFVKPVTNYKVIDILGGSIVTAEGHEWKRHKKIVGPSFSEKSNKMVFEESLRQTNGMLETWRRGDGNTMSDFRVENSNVGTATLSLHVICAAGFGVPQLWPWESEEKLNGKELSGYSGDKLLAHHTMSMKDALTSLLKDIYWFAIPSSPSQLSMHPVTSKLYLLTLSEYLPFSAPKRALKAFNECKAYFTELVEIKKKELYLGESEKGTMDLLGPMLRASTEGSPDLQLPDPQSYLTKEEIIGNSFIFLFAGHETSANSIHFTLLFLAISLATQRKVQADIDAIVGDLPAERWDYHTHMPKLYNSMVGASLNEQMRLVPAICSIPKISSGDQNVRVDGRDFVIPDDTFIHINVVGTNRNPRYWPKFKSQITGKEHDMDDFVPERWLNGAKRESSDKLVDGLETASFETSTATSLRGPEKGAFMTFSDGPRACPGRRFAQVEITAVLAAIFQRYSVELDVGEWASEKELKDMGKVERKALYDVAIQSAREKIRRSRQNITLQLARGDRIPLRFVRKGGERFGL</sequence>